<dbReference type="GO" id="GO:0005829">
    <property type="term" value="C:cytosol"/>
    <property type="evidence" value="ECO:0007669"/>
    <property type="project" value="TreeGrafter"/>
</dbReference>
<comment type="subcellular location">
    <subcellularLocation>
        <location evidence="2">Cytoplasm</location>
        <location evidence="2">Nucleoid</location>
    </subcellularLocation>
</comment>
<comment type="function">
    <text evidence="2">Binds to DNA and alters its conformation. May be involved in regulation of gene expression, nucleoid organization and DNA protection.</text>
</comment>
<evidence type="ECO:0000256" key="2">
    <source>
        <dbReference type="HAMAP-Rule" id="MF_00274"/>
    </source>
</evidence>
<evidence type="ECO:0000256" key="1">
    <source>
        <dbReference type="ARBA" id="ARBA00023125"/>
    </source>
</evidence>
<sequence length="120" mass="12670">MGKGMRAGKRPKTGGGGGKKGQMAQIQQMQAMQKQMETMQAELDEQEYTATAGGGVISATVTGRKELKALTIDKDVVDPDDIETLQDLVIAAVNEGVRMADEAQSDEYGKLTGGLDIPGL</sequence>
<dbReference type="Gene3D" id="3.30.1310.10">
    <property type="entry name" value="Nucleoid-associated protein YbaB-like domain"/>
    <property type="match status" value="1"/>
</dbReference>
<dbReference type="PANTHER" id="PTHR33449:SF1">
    <property type="entry name" value="NUCLEOID-ASSOCIATED PROTEIN YBAB"/>
    <property type="match status" value="1"/>
</dbReference>
<dbReference type="PANTHER" id="PTHR33449">
    <property type="entry name" value="NUCLEOID-ASSOCIATED PROTEIN YBAB"/>
    <property type="match status" value="1"/>
</dbReference>
<accession>A0A4R6Q0P7</accession>
<keyword evidence="2" id="KW-0963">Cytoplasm</keyword>
<organism evidence="4 5">
    <name type="scientific">Aminicella lysinilytica</name>
    <dbReference type="NCBI Taxonomy" id="433323"/>
    <lineage>
        <taxon>Bacteria</taxon>
        <taxon>Bacillati</taxon>
        <taxon>Bacillota</taxon>
        <taxon>Clostridia</taxon>
        <taxon>Peptostreptococcales</taxon>
        <taxon>Anaerovoracaceae</taxon>
        <taxon>Aminicella</taxon>
    </lineage>
</organism>
<dbReference type="AlphaFoldDB" id="A0A4R6Q0P7"/>
<dbReference type="OrthoDB" id="9795263at2"/>
<protein>
    <recommendedName>
        <fullName evidence="2">Nucleoid-associated protein EV211_1455</fullName>
    </recommendedName>
</protein>
<dbReference type="InterPro" id="IPR004401">
    <property type="entry name" value="YbaB/EbfC"/>
</dbReference>
<dbReference type="EMBL" id="SNXO01000045">
    <property type="protein sequence ID" value="TDP49818.1"/>
    <property type="molecule type" value="Genomic_DNA"/>
</dbReference>
<dbReference type="GO" id="GO:0043590">
    <property type="term" value="C:bacterial nucleoid"/>
    <property type="evidence" value="ECO:0007669"/>
    <property type="project" value="UniProtKB-UniRule"/>
</dbReference>
<dbReference type="NCBIfam" id="TIGR00103">
    <property type="entry name" value="DNA_YbaB_EbfC"/>
    <property type="match status" value="1"/>
</dbReference>
<dbReference type="InterPro" id="IPR036894">
    <property type="entry name" value="YbaB-like_sf"/>
</dbReference>
<evidence type="ECO:0000256" key="3">
    <source>
        <dbReference type="SAM" id="MobiDB-lite"/>
    </source>
</evidence>
<gene>
    <name evidence="4" type="ORF">EV211_1455</name>
</gene>
<feature type="compositionally biased region" description="Low complexity" evidence="3">
    <location>
        <begin position="21"/>
        <end position="37"/>
    </location>
</feature>
<comment type="caution">
    <text evidence="4">The sequence shown here is derived from an EMBL/GenBank/DDBJ whole genome shotgun (WGS) entry which is preliminary data.</text>
</comment>
<dbReference type="Proteomes" id="UP000295500">
    <property type="component" value="Unassembled WGS sequence"/>
</dbReference>
<feature type="compositionally biased region" description="Basic residues" evidence="3">
    <location>
        <begin position="1"/>
        <end position="12"/>
    </location>
</feature>
<dbReference type="HAMAP" id="MF_00274">
    <property type="entry name" value="DNA_YbaB_EbfC"/>
    <property type="match status" value="1"/>
</dbReference>
<keyword evidence="5" id="KW-1185">Reference proteome</keyword>
<feature type="region of interest" description="Disordered" evidence="3">
    <location>
        <begin position="1"/>
        <end position="37"/>
    </location>
</feature>
<evidence type="ECO:0000313" key="4">
    <source>
        <dbReference type="EMBL" id="TDP49818.1"/>
    </source>
</evidence>
<comment type="subunit">
    <text evidence="2">Homodimer.</text>
</comment>
<dbReference type="RefSeq" id="WP_133529185.1">
    <property type="nucleotide sequence ID" value="NZ_SNXO01000045.1"/>
</dbReference>
<dbReference type="GO" id="GO:0003677">
    <property type="term" value="F:DNA binding"/>
    <property type="evidence" value="ECO:0007669"/>
    <property type="project" value="UniProtKB-UniRule"/>
</dbReference>
<keyword evidence="1 2" id="KW-0238">DNA-binding</keyword>
<comment type="similarity">
    <text evidence="2">Belongs to the YbaB/EbfC family.</text>
</comment>
<name>A0A4R6Q0P7_9FIRM</name>
<evidence type="ECO:0000313" key="5">
    <source>
        <dbReference type="Proteomes" id="UP000295500"/>
    </source>
</evidence>
<proteinExistence type="inferred from homology"/>
<dbReference type="Pfam" id="PF02575">
    <property type="entry name" value="YbaB_DNA_bd"/>
    <property type="match status" value="1"/>
</dbReference>
<reference evidence="4 5" key="1">
    <citation type="submission" date="2019-03" db="EMBL/GenBank/DDBJ databases">
        <title>Genomic Encyclopedia of Type Strains, Phase IV (KMG-IV): sequencing the most valuable type-strain genomes for metagenomic binning, comparative biology and taxonomic classification.</title>
        <authorList>
            <person name="Goeker M."/>
        </authorList>
    </citation>
    <scope>NUCLEOTIDE SEQUENCE [LARGE SCALE GENOMIC DNA]</scope>
    <source>
        <strain evidence="4 5">DSM 28287</strain>
    </source>
</reference>
<dbReference type="SUPFAM" id="SSF82607">
    <property type="entry name" value="YbaB-like"/>
    <property type="match status" value="1"/>
</dbReference>